<reference evidence="1" key="1">
    <citation type="submission" date="2021-02" db="EMBL/GenBank/DDBJ databases">
        <authorList>
            <person name="Nowell W R."/>
        </authorList>
    </citation>
    <scope>NUCLEOTIDE SEQUENCE</scope>
</reference>
<evidence type="ECO:0008006" key="3">
    <source>
        <dbReference type="Google" id="ProtNLM"/>
    </source>
</evidence>
<gene>
    <name evidence="1" type="ORF">ZHD862_LOCUS39106</name>
</gene>
<dbReference type="Proteomes" id="UP000663864">
    <property type="component" value="Unassembled WGS sequence"/>
</dbReference>
<sequence length="95" mass="10999">MQSIITKRKDIHQDIISTERKILLNNNDESVPLSSSPKTSKIRTSLKYKSTPIRNRSLSSRIFKCQLCCQNFTNKNSYLDHMIICAFKHQASIKI</sequence>
<evidence type="ECO:0000313" key="1">
    <source>
        <dbReference type="EMBL" id="CAF1541988.1"/>
    </source>
</evidence>
<protein>
    <recommendedName>
        <fullName evidence="3">C2H2-type domain-containing protein</fullName>
    </recommendedName>
</protein>
<proteinExistence type="predicted"/>
<dbReference type="EMBL" id="CAJNOT010013794">
    <property type="protein sequence ID" value="CAF1541988.1"/>
    <property type="molecule type" value="Genomic_DNA"/>
</dbReference>
<feature type="non-terminal residue" evidence="1">
    <location>
        <position position="1"/>
    </location>
</feature>
<name>A0A815WHC8_9BILA</name>
<evidence type="ECO:0000313" key="2">
    <source>
        <dbReference type="Proteomes" id="UP000663864"/>
    </source>
</evidence>
<organism evidence="1 2">
    <name type="scientific">Rotaria sordida</name>
    <dbReference type="NCBI Taxonomy" id="392033"/>
    <lineage>
        <taxon>Eukaryota</taxon>
        <taxon>Metazoa</taxon>
        <taxon>Spiralia</taxon>
        <taxon>Gnathifera</taxon>
        <taxon>Rotifera</taxon>
        <taxon>Eurotatoria</taxon>
        <taxon>Bdelloidea</taxon>
        <taxon>Philodinida</taxon>
        <taxon>Philodinidae</taxon>
        <taxon>Rotaria</taxon>
    </lineage>
</organism>
<accession>A0A815WHC8</accession>
<comment type="caution">
    <text evidence="1">The sequence shown here is derived from an EMBL/GenBank/DDBJ whole genome shotgun (WGS) entry which is preliminary data.</text>
</comment>
<dbReference type="AlphaFoldDB" id="A0A815WHC8"/>